<reference evidence="2" key="2">
    <citation type="submission" date="2025-09" db="UniProtKB">
        <authorList>
            <consortium name="Ensembl"/>
        </authorList>
    </citation>
    <scope>IDENTIFICATION</scope>
</reference>
<organism evidence="2 3">
    <name type="scientific">Leptobrachium leishanense</name>
    <name type="common">Leishan spiny toad</name>
    <dbReference type="NCBI Taxonomy" id="445787"/>
    <lineage>
        <taxon>Eukaryota</taxon>
        <taxon>Metazoa</taxon>
        <taxon>Chordata</taxon>
        <taxon>Craniata</taxon>
        <taxon>Vertebrata</taxon>
        <taxon>Euteleostomi</taxon>
        <taxon>Amphibia</taxon>
        <taxon>Batrachia</taxon>
        <taxon>Anura</taxon>
        <taxon>Pelobatoidea</taxon>
        <taxon>Megophryidae</taxon>
        <taxon>Leptobrachium</taxon>
    </lineage>
</organism>
<feature type="coiled-coil region" evidence="1">
    <location>
        <begin position="239"/>
        <end position="273"/>
    </location>
</feature>
<protein>
    <submittedName>
        <fullName evidence="2">Uncharacterized protein</fullName>
    </submittedName>
</protein>
<dbReference type="Proteomes" id="UP000694569">
    <property type="component" value="Unplaced"/>
</dbReference>
<evidence type="ECO:0000313" key="3">
    <source>
        <dbReference type="Proteomes" id="UP000694569"/>
    </source>
</evidence>
<evidence type="ECO:0000313" key="2">
    <source>
        <dbReference type="Ensembl" id="ENSLLEP00000004918.1"/>
    </source>
</evidence>
<dbReference type="Ensembl" id="ENSLLET00000005134.1">
    <property type="protein sequence ID" value="ENSLLEP00000004918.1"/>
    <property type="gene ID" value="ENSLLEG00000003146.1"/>
</dbReference>
<accession>A0A8C5M0J5</accession>
<dbReference type="OrthoDB" id="9391002at2759"/>
<dbReference type="GeneTree" id="ENSGT00950000183065"/>
<keyword evidence="3" id="KW-1185">Reference proteome</keyword>
<feature type="coiled-coil region" evidence="1">
    <location>
        <begin position="308"/>
        <end position="356"/>
    </location>
</feature>
<dbReference type="GO" id="GO:0035556">
    <property type="term" value="P:intracellular signal transduction"/>
    <property type="evidence" value="ECO:0007669"/>
    <property type="project" value="TreeGrafter"/>
</dbReference>
<keyword evidence="1" id="KW-0175">Coiled coil</keyword>
<dbReference type="PANTHER" id="PTHR23171">
    <property type="entry name" value="GDOWN1"/>
    <property type="match status" value="1"/>
</dbReference>
<dbReference type="AlphaFoldDB" id="A0A8C5M0J5"/>
<evidence type="ECO:0000256" key="1">
    <source>
        <dbReference type="SAM" id="Coils"/>
    </source>
</evidence>
<reference evidence="2" key="1">
    <citation type="submission" date="2025-08" db="UniProtKB">
        <authorList>
            <consortium name="Ensembl"/>
        </authorList>
    </citation>
    <scope>IDENTIFICATION</scope>
</reference>
<dbReference type="PANTHER" id="PTHR23171:SF3">
    <property type="entry name" value="COILED-COIL DOMAIN-CONTAINING PROTEIN 68"/>
    <property type="match status" value="1"/>
</dbReference>
<proteinExistence type="predicted"/>
<name>A0A8C5M0J5_9ANUR</name>
<sequence>MMETLAMAEDGIARIDGMKQTGEDMFYMYGSTAGHTTEETDYIRKIRSTLEKIHNQLFKDDINGNTINSKNDTHNSPDGNSFDSRYKQIFEKLQDNDYSLAEAFKENEHLQIKTSSIFRYHLWLDFFKMNQLEASREAGSGAIREATRRLYENYSKKSAELRKRTKEEHEVIQHAWELSRFGPETPGVTAQLHQGCTSNRHQLEAKLNGRTKDLYASVTEYQETFKKSVVKLNDVAEKIEEKHGRILALENLMKRMEDEKASLLEKKWVLESEISRRMASPGNLNGCLDMQTKVSTTEEQITHLQQLMMLQHQSLRNLIQEREDLKNRLQEQDDTIEHLKERINTLECQNKEMKCKVEQTSNPSRLKVSKGVLVKESMLSSKSPYFMLRNIKLLKESERT</sequence>
<dbReference type="InterPro" id="IPR051375">
    <property type="entry name" value="Tuftelin_GRINL1A/MYZAP/CCD68"/>
</dbReference>